<protein>
    <submittedName>
        <fullName evidence="1">Putative sulfur oxidoreductase</fullName>
    </submittedName>
</protein>
<dbReference type="KEGG" id="bss:BSUW23_04470"/>
<sequence length="189" mass="20875">MISAAVICLIAILSACGHSKQMEIKAADISDFEKNRMDVAALQAFTAEAVNISESISSADMYIEHYQKGKLVETIGPVSADYSEEKPDTLQFVYFENDEGEGKNKRRTVHFGIVDKQGNTAASSSVKRDDSATQEMAQNISAAEPISFEKPVLIGSSIKGTDEPMHTSEYKKELIKHQDALLYYVELHH</sequence>
<proteinExistence type="predicted"/>
<reference evidence="1 2" key="2">
    <citation type="journal article" date="2011" name="Microbiology">
        <title>The genome sequence of Bacillus subtilis subsp. spizizenii W23: insights into speciation within the B. subtilis complex and into the history of B. subtilis genetics.</title>
        <authorList>
            <person name="Zeigler D.R."/>
        </authorList>
    </citation>
    <scope>NUCLEOTIDE SEQUENCE [LARGE SCALE GENOMIC DNA]</scope>
    <source>
        <strain evidence="2">ATCC 23059 / NRRL B-14472 / W23</strain>
    </source>
</reference>
<organism evidence="1 2">
    <name type="scientific">Bacillus spizizenii (strain ATCC 23059 / NRRL B-14472 / W23)</name>
    <name type="common">Bacillus subtilis subsp. spizizenii</name>
    <dbReference type="NCBI Taxonomy" id="655816"/>
    <lineage>
        <taxon>Bacteria</taxon>
        <taxon>Bacillati</taxon>
        <taxon>Bacillota</taxon>
        <taxon>Bacilli</taxon>
        <taxon>Bacillales</taxon>
        <taxon>Bacillaceae</taxon>
        <taxon>Bacillus</taxon>
    </lineage>
</organism>
<dbReference type="Proteomes" id="UP000002233">
    <property type="component" value="Chromosome"/>
</dbReference>
<reference key="1">
    <citation type="submission" date="2010-08" db="EMBL/GenBank/DDBJ databases">
        <authorList>
            <person name="Zeigler D.R."/>
        </authorList>
    </citation>
    <scope>NUCLEOTIDE SEQUENCE</scope>
    <source>
        <strain>W23</strain>
    </source>
</reference>
<dbReference type="EMBL" id="CP002183">
    <property type="protein sequence ID" value="ADM36948.1"/>
    <property type="molecule type" value="Genomic_DNA"/>
</dbReference>
<evidence type="ECO:0000313" key="2">
    <source>
        <dbReference type="Proteomes" id="UP000002233"/>
    </source>
</evidence>
<name>E0TWW4_BACSH</name>
<dbReference type="AlphaFoldDB" id="E0TWW4"/>
<accession>E0TWW4</accession>
<dbReference type="HOGENOM" id="CLU_1583266_0_0_9"/>
<evidence type="ECO:0000313" key="1">
    <source>
        <dbReference type="EMBL" id="ADM36948.1"/>
    </source>
</evidence>
<gene>
    <name evidence="1" type="primary">ygaN</name>
    <name evidence="1" type="ordered locus">BSUW23_04470</name>
</gene>